<feature type="binding site" evidence="11">
    <location>
        <position position="146"/>
    </location>
    <ligand>
        <name>Mn(2+)</name>
        <dbReference type="ChEBI" id="CHEBI:29035"/>
        <label>1</label>
    </ligand>
</feature>
<accession>A0A1M6SC61</accession>
<dbReference type="GO" id="GO:0006396">
    <property type="term" value="P:RNA processing"/>
    <property type="evidence" value="ECO:0007669"/>
    <property type="project" value="InterPro"/>
</dbReference>
<comment type="cofactor">
    <cofactor evidence="11">
        <name>Mn(2+)</name>
        <dbReference type="ChEBI" id="CHEBI:29035"/>
    </cofactor>
    <text evidence="11">Binds 2 manganese ions per subunit.</text>
</comment>
<evidence type="ECO:0000256" key="10">
    <source>
        <dbReference type="PIRSR" id="PIRSR601233-2"/>
    </source>
</evidence>
<evidence type="ECO:0000256" key="9">
    <source>
        <dbReference type="PIRSR" id="PIRSR601233-1"/>
    </source>
</evidence>
<dbReference type="RefSeq" id="WP_073204904.1">
    <property type="nucleotide sequence ID" value="NZ_FRBD01000003.1"/>
</dbReference>
<evidence type="ECO:0000256" key="2">
    <source>
        <dbReference type="ARBA" id="ARBA00022598"/>
    </source>
</evidence>
<dbReference type="Proteomes" id="UP000184130">
    <property type="component" value="Unassembled WGS sequence"/>
</dbReference>
<evidence type="ECO:0000256" key="8">
    <source>
        <dbReference type="ARBA" id="ARBA00047746"/>
    </source>
</evidence>
<dbReference type="EMBL" id="FRBD01000003">
    <property type="protein sequence ID" value="SHK42098.1"/>
    <property type="molecule type" value="Genomic_DNA"/>
</dbReference>
<evidence type="ECO:0000256" key="11">
    <source>
        <dbReference type="PIRSR" id="PIRSR601233-3"/>
    </source>
</evidence>
<feature type="active site" description="GMP-histidine intermediate" evidence="9">
    <location>
        <position position="392"/>
    </location>
</feature>
<dbReference type="InterPro" id="IPR036025">
    <property type="entry name" value="RtcB-like_sf"/>
</dbReference>
<dbReference type="PANTHER" id="PTHR43749:SF2">
    <property type="entry name" value="RNA-SPLICING LIGASE RTCB"/>
    <property type="match status" value="1"/>
</dbReference>
<dbReference type="EC" id="6.5.1.8" evidence="1"/>
<dbReference type="Pfam" id="PF01139">
    <property type="entry name" value="RtcB"/>
    <property type="match status" value="2"/>
</dbReference>
<keyword evidence="6 10" id="KW-0342">GTP-binding</keyword>
<evidence type="ECO:0000256" key="5">
    <source>
        <dbReference type="ARBA" id="ARBA00022800"/>
    </source>
</evidence>
<dbReference type="Gene3D" id="3.90.1860.10">
    <property type="entry name" value="tRNA-splicing ligase RtcB"/>
    <property type="match status" value="1"/>
</dbReference>
<protein>
    <recommendedName>
        <fullName evidence="1">3'-phosphate/5'-hydroxy nucleic acid ligase</fullName>
        <ecNumber evidence="1">6.5.1.8</ecNumber>
    </recommendedName>
</protein>
<evidence type="ECO:0000313" key="13">
    <source>
        <dbReference type="Proteomes" id="UP000184130"/>
    </source>
</evidence>
<evidence type="ECO:0000256" key="4">
    <source>
        <dbReference type="ARBA" id="ARBA00022741"/>
    </source>
</evidence>
<evidence type="ECO:0000313" key="12">
    <source>
        <dbReference type="EMBL" id="SHK42098.1"/>
    </source>
</evidence>
<feature type="binding site" evidence="10">
    <location>
        <begin position="335"/>
        <end position="336"/>
    </location>
    <ligand>
        <name>GMP</name>
        <dbReference type="ChEBI" id="CHEBI:58115"/>
    </ligand>
</feature>
<dbReference type="AlphaFoldDB" id="A0A1M6SC61"/>
<proteinExistence type="predicted"/>
<keyword evidence="7 11" id="KW-0464">Manganese</keyword>
<dbReference type="GO" id="GO:0170057">
    <property type="term" value="F:RNA ligase (GTP) activity"/>
    <property type="evidence" value="ECO:0007669"/>
    <property type="project" value="UniProtKB-EC"/>
</dbReference>
<dbReference type="SUPFAM" id="SSF103365">
    <property type="entry name" value="Hypothetical protein PH1602"/>
    <property type="match status" value="1"/>
</dbReference>
<feature type="binding site" evidence="11">
    <location>
        <position position="253"/>
    </location>
    <ligand>
        <name>Mn(2+)</name>
        <dbReference type="ChEBI" id="CHEBI:29035"/>
        <label>2</label>
    </ligand>
</feature>
<name>A0A1M6SC61_XYLRU</name>
<dbReference type="PANTHER" id="PTHR43749">
    <property type="entry name" value="RNA-SPLICING LIGASE RTCB"/>
    <property type="match status" value="1"/>
</dbReference>
<reference evidence="12 13" key="1">
    <citation type="submission" date="2016-11" db="EMBL/GenBank/DDBJ databases">
        <authorList>
            <person name="Jaros S."/>
            <person name="Januszkiewicz K."/>
            <person name="Wedrychowicz H."/>
        </authorList>
    </citation>
    <scope>NUCLEOTIDE SEQUENCE [LARGE SCALE GENOMIC DNA]</scope>
    <source>
        <strain evidence="12 13">KHT3</strain>
    </source>
</reference>
<organism evidence="12 13">
    <name type="scientific">Xylanibacter ruminicola</name>
    <name type="common">Prevotella ruminicola</name>
    <dbReference type="NCBI Taxonomy" id="839"/>
    <lineage>
        <taxon>Bacteria</taxon>
        <taxon>Pseudomonadati</taxon>
        <taxon>Bacteroidota</taxon>
        <taxon>Bacteroidia</taxon>
        <taxon>Bacteroidales</taxon>
        <taxon>Prevotellaceae</taxon>
        <taxon>Xylanibacter</taxon>
    </lineage>
</organism>
<gene>
    <name evidence="12" type="ORF">SAMN05216463_10392</name>
</gene>
<sequence>MGNIKPKELSKLGYTNNVARSLAIELVAKHCKHHTQEEIIHLLQDISQSPERYKKDTIWGKLAEVLSPTKVETTTYELRDSPLPYTIYGKDHIDQLSISQIEMAMRLPITLSGALMPDGCAGYGLPIGGVLATTDDVVIPYAVGKDIACRMSLTILDAGVDFIEKHHDRAIEALQNNTAFGLDGILPFKQYHPLLDKSEFREIPILKNLREKAVRQLGTSGKGNHFVDICEIGLPRNNVFGLPMDSYVGILSHSGSRGLGAAIADYYTGVAKETCRLPRQAGPFAWLSLNSEAGEEYWRCMQIAGEYSTANHECIHYNVAKALRLKVLANLSNHHNFAWRNHLPDGRSTIIHRKGATPAHQGELGIIPGSMATPGFIVSGKGCAGSLFSASHGAGRTMSRLDARNSISRHALKKYLAEHNVMLLGGTTEEAPQAYKDIHQVMDSQHDLINIEGKIIPRIVRMSEE</sequence>
<evidence type="ECO:0000256" key="3">
    <source>
        <dbReference type="ARBA" id="ARBA00022723"/>
    </source>
</evidence>
<dbReference type="OrthoDB" id="9802323at2"/>
<comment type="catalytic activity">
    <reaction evidence="8">
        <text>a 3'-end 3'-phospho-ribonucleotide-RNA + a 5'-end dephospho-ribonucleoside-RNA + GTP = a ribonucleotidyl-ribonucleotide-RNA + GMP + diphosphate</text>
        <dbReference type="Rhea" id="RHEA:68076"/>
        <dbReference type="Rhea" id="RHEA-COMP:10463"/>
        <dbReference type="Rhea" id="RHEA-COMP:13936"/>
        <dbReference type="Rhea" id="RHEA-COMP:17355"/>
        <dbReference type="ChEBI" id="CHEBI:33019"/>
        <dbReference type="ChEBI" id="CHEBI:37565"/>
        <dbReference type="ChEBI" id="CHEBI:58115"/>
        <dbReference type="ChEBI" id="CHEBI:83062"/>
        <dbReference type="ChEBI" id="CHEBI:138284"/>
        <dbReference type="ChEBI" id="CHEBI:173118"/>
        <dbReference type="EC" id="6.5.1.8"/>
    </reaction>
</comment>
<feature type="binding site" evidence="10">
    <location>
        <begin position="368"/>
        <end position="371"/>
    </location>
    <ligand>
        <name>GMP</name>
        <dbReference type="ChEBI" id="CHEBI:58115"/>
    </ligand>
</feature>
<keyword evidence="3 11" id="KW-0479">Metal-binding</keyword>
<evidence type="ECO:0000256" key="7">
    <source>
        <dbReference type="ARBA" id="ARBA00023211"/>
    </source>
</evidence>
<dbReference type="GO" id="GO:0042245">
    <property type="term" value="P:RNA repair"/>
    <property type="evidence" value="ECO:0007669"/>
    <property type="project" value="UniProtKB-KW"/>
</dbReference>
<dbReference type="GO" id="GO:0030145">
    <property type="term" value="F:manganese ion binding"/>
    <property type="evidence" value="ECO:0007669"/>
    <property type="project" value="TreeGrafter"/>
</dbReference>
<feature type="binding site" evidence="11">
    <location>
        <position position="335"/>
    </location>
    <ligand>
        <name>Mn(2+)</name>
        <dbReference type="ChEBI" id="CHEBI:29035"/>
        <label>2</label>
    </ligand>
</feature>
<feature type="binding site" evidence="11">
    <location>
        <position position="225"/>
    </location>
    <ligand>
        <name>Mn(2+)</name>
        <dbReference type="ChEBI" id="CHEBI:29035"/>
        <label>1</label>
    </ligand>
</feature>
<keyword evidence="5" id="KW-0692">RNA repair</keyword>
<dbReference type="GO" id="GO:0003909">
    <property type="term" value="F:DNA ligase activity"/>
    <property type="evidence" value="ECO:0007669"/>
    <property type="project" value="TreeGrafter"/>
</dbReference>
<dbReference type="GO" id="GO:0006281">
    <property type="term" value="P:DNA repair"/>
    <property type="evidence" value="ECO:0007669"/>
    <property type="project" value="TreeGrafter"/>
</dbReference>
<keyword evidence="2 12" id="KW-0436">Ligase</keyword>
<feature type="binding site" evidence="10">
    <location>
        <begin position="392"/>
        <end position="395"/>
    </location>
    <ligand>
        <name>GMP</name>
        <dbReference type="ChEBI" id="CHEBI:58115"/>
    </ligand>
</feature>
<dbReference type="InterPro" id="IPR001233">
    <property type="entry name" value="RtcB"/>
</dbReference>
<keyword evidence="4 10" id="KW-0547">Nucleotide-binding</keyword>
<dbReference type="InterPro" id="IPR052915">
    <property type="entry name" value="RtcB-like"/>
</dbReference>
<evidence type="ECO:0000256" key="1">
    <source>
        <dbReference type="ARBA" id="ARBA00012726"/>
    </source>
</evidence>
<evidence type="ECO:0000256" key="6">
    <source>
        <dbReference type="ARBA" id="ARBA00023134"/>
    </source>
</evidence>
<dbReference type="GO" id="GO:0005525">
    <property type="term" value="F:GTP binding"/>
    <property type="evidence" value="ECO:0007669"/>
    <property type="project" value="UniProtKB-KW"/>
</dbReference>